<feature type="non-terminal residue" evidence="4">
    <location>
        <position position="57"/>
    </location>
</feature>
<gene>
    <name evidence="4" type="ORF">SYNPS1DRAFT_1479</name>
</gene>
<dbReference type="Proteomes" id="UP000278143">
    <property type="component" value="Unassembled WGS sequence"/>
</dbReference>
<dbReference type="Pfam" id="PF00018">
    <property type="entry name" value="SH3_1"/>
    <property type="match status" value="1"/>
</dbReference>
<dbReference type="Gene3D" id="2.30.30.40">
    <property type="entry name" value="SH3 Domains"/>
    <property type="match status" value="1"/>
</dbReference>
<dbReference type="InterPro" id="IPR001452">
    <property type="entry name" value="SH3_domain"/>
</dbReference>
<proteinExistence type="predicted"/>
<dbReference type="SMART" id="SM00326">
    <property type="entry name" value="SH3"/>
    <property type="match status" value="1"/>
</dbReference>
<dbReference type="OrthoDB" id="5971719at2759"/>
<sequence length="57" mass="6512">IALYDFEAQDEDELSIREADKIWVLNPSPNEEWWRCQITDAATGAQRTGVVPASYLE</sequence>
<evidence type="ECO:0000313" key="5">
    <source>
        <dbReference type="Proteomes" id="UP000278143"/>
    </source>
</evidence>
<reference evidence="5" key="1">
    <citation type="journal article" date="2018" name="Nat. Microbiol.">
        <title>Leveraging single-cell genomics to expand the fungal tree of life.</title>
        <authorList>
            <person name="Ahrendt S.R."/>
            <person name="Quandt C.A."/>
            <person name="Ciobanu D."/>
            <person name="Clum A."/>
            <person name="Salamov A."/>
            <person name="Andreopoulos B."/>
            <person name="Cheng J.F."/>
            <person name="Woyke T."/>
            <person name="Pelin A."/>
            <person name="Henrissat B."/>
            <person name="Reynolds N.K."/>
            <person name="Benny G.L."/>
            <person name="Smith M.E."/>
            <person name="James T.Y."/>
            <person name="Grigoriev I.V."/>
        </authorList>
    </citation>
    <scope>NUCLEOTIDE SEQUENCE [LARGE SCALE GENOMIC DNA]</scope>
    <source>
        <strain evidence="5">Benny S71-1</strain>
    </source>
</reference>
<evidence type="ECO:0000259" key="3">
    <source>
        <dbReference type="PROSITE" id="PS50002"/>
    </source>
</evidence>
<dbReference type="PROSITE" id="PS50002">
    <property type="entry name" value="SH3"/>
    <property type="match status" value="1"/>
</dbReference>
<organism evidence="4 5">
    <name type="scientific">Syncephalis pseudoplumigaleata</name>
    <dbReference type="NCBI Taxonomy" id="1712513"/>
    <lineage>
        <taxon>Eukaryota</taxon>
        <taxon>Fungi</taxon>
        <taxon>Fungi incertae sedis</taxon>
        <taxon>Zoopagomycota</taxon>
        <taxon>Zoopagomycotina</taxon>
        <taxon>Zoopagomycetes</taxon>
        <taxon>Zoopagales</taxon>
        <taxon>Piptocephalidaceae</taxon>
        <taxon>Syncephalis</taxon>
    </lineage>
</organism>
<evidence type="ECO:0000256" key="2">
    <source>
        <dbReference type="PROSITE-ProRule" id="PRU00192"/>
    </source>
</evidence>
<keyword evidence="5" id="KW-1185">Reference proteome</keyword>
<accession>A0A4V1J1F4</accession>
<dbReference type="SUPFAM" id="SSF50044">
    <property type="entry name" value="SH3-domain"/>
    <property type="match status" value="1"/>
</dbReference>
<name>A0A4V1J1F4_9FUNG</name>
<evidence type="ECO:0000313" key="4">
    <source>
        <dbReference type="EMBL" id="RKP24869.1"/>
    </source>
</evidence>
<keyword evidence="1 2" id="KW-0728">SH3 domain</keyword>
<evidence type="ECO:0000256" key="1">
    <source>
        <dbReference type="ARBA" id="ARBA00022443"/>
    </source>
</evidence>
<dbReference type="PRINTS" id="PR00452">
    <property type="entry name" value="SH3DOMAIN"/>
</dbReference>
<feature type="non-terminal residue" evidence="4">
    <location>
        <position position="1"/>
    </location>
</feature>
<dbReference type="EMBL" id="KZ989994">
    <property type="protein sequence ID" value="RKP24869.1"/>
    <property type="molecule type" value="Genomic_DNA"/>
</dbReference>
<feature type="domain" description="SH3" evidence="3">
    <location>
        <begin position="1"/>
        <end position="57"/>
    </location>
</feature>
<dbReference type="AlphaFoldDB" id="A0A4V1J1F4"/>
<protein>
    <submittedName>
        <fullName evidence="4">Sla1 Sh3 domain 3</fullName>
    </submittedName>
</protein>
<dbReference type="InterPro" id="IPR036028">
    <property type="entry name" value="SH3-like_dom_sf"/>
</dbReference>